<evidence type="ECO:0000256" key="8">
    <source>
        <dbReference type="ARBA" id="ARBA00022989"/>
    </source>
</evidence>
<dbReference type="PANTHER" id="PTHR30093:SF44">
    <property type="entry name" value="TYPE II SECRETION SYSTEM CORE PROTEIN G"/>
    <property type="match status" value="1"/>
</dbReference>
<feature type="domain" description="Type II secretion system protein GspG C-terminal" evidence="11">
    <location>
        <begin position="45"/>
        <end position="153"/>
    </location>
</feature>
<dbReference type="NCBIfam" id="TIGR01710">
    <property type="entry name" value="typeII_sec_gspG"/>
    <property type="match status" value="1"/>
</dbReference>
<dbReference type="InterPro" id="IPR012902">
    <property type="entry name" value="N_methyl_site"/>
</dbReference>
<dbReference type="InterPro" id="IPR000983">
    <property type="entry name" value="Bac_GSPG_pilin"/>
</dbReference>
<name>A0ABT8Y7E0_9SPHN</name>
<keyword evidence="13" id="KW-1185">Reference proteome</keyword>
<evidence type="ECO:0000256" key="4">
    <source>
        <dbReference type="ARBA" id="ARBA00022475"/>
    </source>
</evidence>
<gene>
    <name evidence="12" type="primary">gspG</name>
    <name evidence="12" type="ORF">Q4F19_04365</name>
</gene>
<dbReference type="NCBIfam" id="TIGR02532">
    <property type="entry name" value="IV_pilin_GFxxxE"/>
    <property type="match status" value="1"/>
</dbReference>
<evidence type="ECO:0000313" key="13">
    <source>
        <dbReference type="Proteomes" id="UP001169764"/>
    </source>
</evidence>
<keyword evidence="6" id="KW-0997">Cell inner membrane</keyword>
<evidence type="ECO:0000256" key="10">
    <source>
        <dbReference type="SAM" id="Phobius"/>
    </source>
</evidence>
<evidence type="ECO:0000256" key="9">
    <source>
        <dbReference type="ARBA" id="ARBA00023136"/>
    </source>
</evidence>
<dbReference type="InterPro" id="IPR045584">
    <property type="entry name" value="Pilin-like"/>
</dbReference>
<comment type="subcellular location">
    <subcellularLocation>
        <location evidence="1">Cell inner membrane</location>
        <topology evidence="1">Single-pass membrane protein</topology>
    </subcellularLocation>
</comment>
<feature type="transmembrane region" description="Helical" evidence="10">
    <location>
        <begin position="25"/>
        <end position="47"/>
    </location>
</feature>
<dbReference type="SUPFAM" id="SSF54523">
    <property type="entry name" value="Pili subunits"/>
    <property type="match status" value="1"/>
</dbReference>
<dbReference type="RefSeq" id="WP_303540200.1">
    <property type="nucleotide sequence ID" value="NZ_JAUOTP010000002.1"/>
</dbReference>
<comment type="similarity">
    <text evidence="2">Belongs to the GSP G family.</text>
</comment>
<dbReference type="Pfam" id="PF08334">
    <property type="entry name" value="T2SSG"/>
    <property type="match status" value="1"/>
</dbReference>
<keyword evidence="4" id="KW-1003">Cell membrane</keyword>
<evidence type="ECO:0000256" key="7">
    <source>
        <dbReference type="ARBA" id="ARBA00022692"/>
    </source>
</evidence>
<proteinExistence type="inferred from homology"/>
<evidence type="ECO:0000256" key="1">
    <source>
        <dbReference type="ARBA" id="ARBA00004377"/>
    </source>
</evidence>
<evidence type="ECO:0000256" key="5">
    <source>
        <dbReference type="ARBA" id="ARBA00022481"/>
    </source>
</evidence>
<keyword evidence="9 10" id="KW-0472">Membrane</keyword>
<keyword evidence="8 10" id="KW-1133">Transmembrane helix</keyword>
<dbReference type="PROSITE" id="PS00409">
    <property type="entry name" value="PROKAR_NTER_METHYL"/>
    <property type="match status" value="1"/>
</dbReference>
<keyword evidence="5" id="KW-0488">Methylation</keyword>
<comment type="caution">
    <text evidence="12">The sequence shown here is derived from an EMBL/GenBank/DDBJ whole genome shotgun (WGS) entry which is preliminary data.</text>
</comment>
<evidence type="ECO:0000256" key="3">
    <source>
        <dbReference type="ARBA" id="ARBA00020042"/>
    </source>
</evidence>
<keyword evidence="7 10" id="KW-0812">Transmembrane</keyword>
<dbReference type="EMBL" id="JAUOTP010000002">
    <property type="protein sequence ID" value="MDO6413610.1"/>
    <property type="molecule type" value="Genomic_DNA"/>
</dbReference>
<protein>
    <recommendedName>
        <fullName evidence="3">Type II secretion system core protein G</fullName>
    </recommendedName>
</protein>
<reference evidence="12" key="1">
    <citation type="submission" date="2023-07" db="EMBL/GenBank/DDBJ databases">
        <authorList>
            <person name="Kim M."/>
        </authorList>
    </citation>
    <scope>NUCLEOTIDE SEQUENCE</scope>
    <source>
        <strain evidence="12">BIUV-7</strain>
    </source>
</reference>
<dbReference type="PRINTS" id="PR00813">
    <property type="entry name" value="BCTERIALGSPG"/>
</dbReference>
<dbReference type="Gene3D" id="3.30.700.10">
    <property type="entry name" value="Glycoprotein, Type 4 Pilin"/>
    <property type="match status" value="1"/>
</dbReference>
<dbReference type="Pfam" id="PF07963">
    <property type="entry name" value="N_methyl"/>
    <property type="match status" value="1"/>
</dbReference>
<sequence>MRMKPSGSATEVSHLAPNGEQGLTLVEMIVVLAIIALVAALIVPNIIGRPDQARVTVAQSDLRSISAALKMYRLDNGDYPTTAQGLAALVSKPGGEPAPRNYAAGAYLDKLPVDPWGDPYIYASPGADGAGFDLASNGKDAKPGGDGLAADIKLSSN</sequence>
<evidence type="ECO:0000259" key="11">
    <source>
        <dbReference type="Pfam" id="PF08334"/>
    </source>
</evidence>
<evidence type="ECO:0000256" key="6">
    <source>
        <dbReference type="ARBA" id="ARBA00022519"/>
    </source>
</evidence>
<evidence type="ECO:0000313" key="12">
    <source>
        <dbReference type="EMBL" id="MDO6413610.1"/>
    </source>
</evidence>
<dbReference type="InterPro" id="IPR010054">
    <property type="entry name" value="Type2_sec_GspG"/>
</dbReference>
<dbReference type="InterPro" id="IPR013545">
    <property type="entry name" value="T2SS_protein-GspG_C"/>
</dbReference>
<organism evidence="12 13">
    <name type="scientific">Sphingomonas natans</name>
    <dbReference type="NCBI Taxonomy" id="3063330"/>
    <lineage>
        <taxon>Bacteria</taxon>
        <taxon>Pseudomonadati</taxon>
        <taxon>Pseudomonadota</taxon>
        <taxon>Alphaproteobacteria</taxon>
        <taxon>Sphingomonadales</taxon>
        <taxon>Sphingomonadaceae</taxon>
        <taxon>Sphingomonas</taxon>
    </lineage>
</organism>
<evidence type="ECO:0000256" key="2">
    <source>
        <dbReference type="ARBA" id="ARBA00009984"/>
    </source>
</evidence>
<dbReference type="Proteomes" id="UP001169764">
    <property type="component" value="Unassembled WGS sequence"/>
</dbReference>
<dbReference type="PANTHER" id="PTHR30093">
    <property type="entry name" value="GENERAL SECRETION PATHWAY PROTEIN G"/>
    <property type="match status" value="1"/>
</dbReference>
<accession>A0ABT8Y7E0</accession>